<gene>
    <name evidence="1" type="ORF">VP01_3911g1</name>
</gene>
<comment type="caution">
    <text evidence="1">The sequence shown here is derived from an EMBL/GenBank/DDBJ whole genome shotgun (WGS) entry which is preliminary data.</text>
</comment>
<protein>
    <recommendedName>
        <fullName evidence="3">Retrotransposon gag domain-containing protein</fullName>
    </recommendedName>
</protein>
<dbReference type="VEuPathDB" id="FungiDB:VP01_3911g1"/>
<evidence type="ECO:0008006" key="3">
    <source>
        <dbReference type="Google" id="ProtNLM"/>
    </source>
</evidence>
<dbReference type="EMBL" id="LAVV01008959">
    <property type="protein sequence ID" value="KNZ51535.1"/>
    <property type="molecule type" value="Genomic_DNA"/>
</dbReference>
<accession>A0A0L6UUJ6</accession>
<dbReference type="AlphaFoldDB" id="A0A0L6UUJ6"/>
<reference evidence="1 2" key="1">
    <citation type="submission" date="2015-08" db="EMBL/GenBank/DDBJ databases">
        <title>Next Generation Sequencing and Analysis of the Genome of Puccinia sorghi L Schw, the Causal Agent of Maize Common Rust.</title>
        <authorList>
            <person name="Rochi L."/>
            <person name="Burguener G."/>
            <person name="Darino M."/>
            <person name="Turjanski A."/>
            <person name="Kreff E."/>
            <person name="Dieguez M.J."/>
            <person name="Sacco F."/>
        </authorList>
    </citation>
    <scope>NUCLEOTIDE SEQUENCE [LARGE SCALE GENOMIC DNA]</scope>
    <source>
        <strain evidence="1 2">RO10H11247</strain>
    </source>
</reference>
<dbReference type="Proteomes" id="UP000037035">
    <property type="component" value="Unassembled WGS sequence"/>
</dbReference>
<dbReference type="OrthoDB" id="7691805at2759"/>
<evidence type="ECO:0000313" key="1">
    <source>
        <dbReference type="EMBL" id="KNZ51535.1"/>
    </source>
</evidence>
<organism evidence="1 2">
    <name type="scientific">Puccinia sorghi</name>
    <dbReference type="NCBI Taxonomy" id="27349"/>
    <lineage>
        <taxon>Eukaryota</taxon>
        <taxon>Fungi</taxon>
        <taxon>Dikarya</taxon>
        <taxon>Basidiomycota</taxon>
        <taxon>Pucciniomycotina</taxon>
        <taxon>Pucciniomycetes</taxon>
        <taxon>Pucciniales</taxon>
        <taxon>Pucciniaceae</taxon>
        <taxon>Puccinia</taxon>
    </lineage>
</organism>
<dbReference type="Pfam" id="PF14223">
    <property type="entry name" value="Retrotran_gag_2"/>
    <property type="match status" value="1"/>
</dbReference>
<keyword evidence="2" id="KW-1185">Reference proteome</keyword>
<name>A0A0L6UUJ6_9BASI</name>
<proteinExistence type="predicted"/>
<sequence length="119" mass="13725">MPPFLATIPSYSSKEIWKAVKERFTSSQSSNRARIFNDFLYLTFKEDAVNSFITEVQVSIKKMIDVGIDLPQDLLAYLVLFKFPASLQLLKRQIMHSDKDLKVEFTLWTVQSCSLLGEK</sequence>
<evidence type="ECO:0000313" key="2">
    <source>
        <dbReference type="Proteomes" id="UP000037035"/>
    </source>
</evidence>